<name>A0A6A6Q0C1_9PEZI</name>
<keyword evidence="3" id="KW-1185">Reference proteome</keyword>
<evidence type="ECO:0000256" key="1">
    <source>
        <dbReference type="SAM" id="MobiDB-lite"/>
    </source>
</evidence>
<feature type="region of interest" description="Disordered" evidence="1">
    <location>
        <begin position="46"/>
        <end position="247"/>
    </location>
</feature>
<dbReference type="EMBL" id="MU001633">
    <property type="protein sequence ID" value="KAF2485429.1"/>
    <property type="molecule type" value="Genomic_DNA"/>
</dbReference>
<dbReference type="RefSeq" id="XP_033591998.1">
    <property type="nucleotide sequence ID" value="XM_033733010.1"/>
</dbReference>
<feature type="compositionally biased region" description="Polar residues" evidence="1">
    <location>
        <begin position="285"/>
        <end position="298"/>
    </location>
</feature>
<dbReference type="AlphaFoldDB" id="A0A6A6Q0C1"/>
<protein>
    <submittedName>
        <fullName evidence="2">Uncharacterized protein</fullName>
    </submittedName>
</protein>
<sequence>MPFCLLPHLRPLGTLPSTTTTLPPHRVCAIPLESFDTQQAGDMAAAEYFNPNGRMDSRSHQPPQQFQQQPPPRSSQASASLNPPYPLSDQPPPYSEQGPRPHSQPPPGQRYPQQTSGAGAGVGAAPSAPYPPNPSSMNTHQYPPEKLPQHPPPPPWVQQPGYPAPIAPGLSQAYPAQSYPGPPPQTYPSQAYPGQTYAGQTRPQQPRPNSYTRPTRSRSQSRERRKHHHKSQPEGKPKKNTGMNTFLGAGGGAIIGDLIFPGMGTLGGALLGGIGGHEYGKKRSASNPGRASRRSYSNGAEYYNDDYRRGRK</sequence>
<dbReference type="GeneID" id="54474012"/>
<evidence type="ECO:0000313" key="2">
    <source>
        <dbReference type="EMBL" id="KAF2485429.1"/>
    </source>
</evidence>
<evidence type="ECO:0000313" key="3">
    <source>
        <dbReference type="Proteomes" id="UP000799767"/>
    </source>
</evidence>
<feature type="compositionally biased region" description="Pro residues" evidence="1">
    <location>
        <begin position="83"/>
        <end position="94"/>
    </location>
</feature>
<proteinExistence type="predicted"/>
<organism evidence="2 3">
    <name type="scientific">Neohortaea acidophila</name>
    <dbReference type="NCBI Taxonomy" id="245834"/>
    <lineage>
        <taxon>Eukaryota</taxon>
        <taxon>Fungi</taxon>
        <taxon>Dikarya</taxon>
        <taxon>Ascomycota</taxon>
        <taxon>Pezizomycotina</taxon>
        <taxon>Dothideomycetes</taxon>
        <taxon>Dothideomycetidae</taxon>
        <taxon>Mycosphaerellales</taxon>
        <taxon>Teratosphaeriaceae</taxon>
        <taxon>Neohortaea</taxon>
    </lineage>
</organism>
<accession>A0A6A6Q0C1</accession>
<feature type="compositionally biased region" description="Pro residues" evidence="1">
    <location>
        <begin position="145"/>
        <end position="166"/>
    </location>
</feature>
<feature type="compositionally biased region" description="Low complexity" evidence="1">
    <location>
        <begin position="60"/>
        <end position="80"/>
    </location>
</feature>
<feature type="region of interest" description="Disordered" evidence="1">
    <location>
        <begin position="271"/>
        <end position="312"/>
    </location>
</feature>
<dbReference type="Proteomes" id="UP000799767">
    <property type="component" value="Unassembled WGS sequence"/>
</dbReference>
<reference evidence="2" key="1">
    <citation type="journal article" date="2020" name="Stud. Mycol.">
        <title>101 Dothideomycetes genomes: a test case for predicting lifestyles and emergence of pathogens.</title>
        <authorList>
            <person name="Haridas S."/>
            <person name="Albert R."/>
            <person name="Binder M."/>
            <person name="Bloem J."/>
            <person name="Labutti K."/>
            <person name="Salamov A."/>
            <person name="Andreopoulos B."/>
            <person name="Baker S."/>
            <person name="Barry K."/>
            <person name="Bills G."/>
            <person name="Bluhm B."/>
            <person name="Cannon C."/>
            <person name="Castanera R."/>
            <person name="Culley D."/>
            <person name="Daum C."/>
            <person name="Ezra D."/>
            <person name="Gonzalez J."/>
            <person name="Henrissat B."/>
            <person name="Kuo A."/>
            <person name="Liang C."/>
            <person name="Lipzen A."/>
            <person name="Lutzoni F."/>
            <person name="Magnuson J."/>
            <person name="Mondo S."/>
            <person name="Nolan M."/>
            <person name="Ohm R."/>
            <person name="Pangilinan J."/>
            <person name="Park H.-J."/>
            <person name="Ramirez L."/>
            <person name="Alfaro M."/>
            <person name="Sun H."/>
            <person name="Tritt A."/>
            <person name="Yoshinaga Y."/>
            <person name="Zwiers L.-H."/>
            <person name="Turgeon B."/>
            <person name="Goodwin S."/>
            <person name="Spatafora J."/>
            <person name="Crous P."/>
            <person name="Grigoriev I."/>
        </authorList>
    </citation>
    <scope>NUCLEOTIDE SEQUENCE</scope>
    <source>
        <strain evidence="2">CBS 113389</strain>
    </source>
</reference>
<gene>
    <name evidence="2" type="ORF">BDY17DRAFT_293586</name>
</gene>
<feature type="compositionally biased region" description="Polar residues" evidence="1">
    <location>
        <begin position="187"/>
        <end position="218"/>
    </location>
</feature>